<evidence type="ECO:0000256" key="1">
    <source>
        <dbReference type="ARBA" id="ARBA00006432"/>
    </source>
</evidence>
<dbReference type="Pfam" id="PF13193">
    <property type="entry name" value="AMP-binding_C"/>
    <property type="match status" value="1"/>
</dbReference>
<keyword evidence="2" id="KW-0436">Ligase</keyword>
<accession>A0A9P6XQ66</accession>
<comment type="similarity">
    <text evidence="1">Belongs to the ATP-dependent AMP-binding enzyme family.</text>
</comment>
<dbReference type="PANTHER" id="PTHR43859:SF4">
    <property type="entry name" value="BUTANOATE--COA LIGASE AAE1-RELATED"/>
    <property type="match status" value="1"/>
</dbReference>
<organism evidence="6 7">
    <name type="scientific">Rhizopus delemar</name>
    <dbReference type="NCBI Taxonomy" id="936053"/>
    <lineage>
        <taxon>Eukaryota</taxon>
        <taxon>Fungi</taxon>
        <taxon>Fungi incertae sedis</taxon>
        <taxon>Mucoromycota</taxon>
        <taxon>Mucoromycotina</taxon>
        <taxon>Mucoromycetes</taxon>
        <taxon>Mucorales</taxon>
        <taxon>Mucorineae</taxon>
        <taxon>Rhizopodaceae</taxon>
        <taxon>Rhizopus</taxon>
    </lineage>
</organism>
<dbReference type="AlphaFoldDB" id="A0A9P6XQ66"/>
<evidence type="ECO:0000259" key="5">
    <source>
        <dbReference type="Pfam" id="PF13193"/>
    </source>
</evidence>
<proteinExistence type="inferred from homology"/>
<dbReference type="Gene3D" id="3.30.300.30">
    <property type="match status" value="1"/>
</dbReference>
<evidence type="ECO:0000256" key="3">
    <source>
        <dbReference type="ARBA" id="ARBA00022832"/>
    </source>
</evidence>
<evidence type="ECO:0000256" key="4">
    <source>
        <dbReference type="ARBA" id="ARBA00023098"/>
    </source>
</evidence>
<keyword evidence="3" id="KW-0276">Fatty acid metabolism</keyword>
<dbReference type="InterPro" id="IPR045851">
    <property type="entry name" value="AMP-bd_C_sf"/>
</dbReference>
<dbReference type="PANTHER" id="PTHR43859">
    <property type="entry name" value="ACYL-ACTIVATING ENZYME"/>
    <property type="match status" value="1"/>
</dbReference>
<dbReference type="SUPFAM" id="SSF56801">
    <property type="entry name" value="Acetyl-CoA synthetase-like"/>
    <property type="match status" value="1"/>
</dbReference>
<sequence length="89" mass="9482">MPDPKWGETPCAFVELKAGCTATAEEIIAHCKLLLPGFKVPRAVRFGELPKTSTGKIQKFELRAAVGATRAIDVADPDSKSDSKPDQAG</sequence>
<evidence type="ECO:0000313" key="7">
    <source>
        <dbReference type="Proteomes" id="UP000740926"/>
    </source>
</evidence>
<evidence type="ECO:0000313" key="6">
    <source>
        <dbReference type="EMBL" id="KAG1530187.1"/>
    </source>
</evidence>
<dbReference type="InterPro" id="IPR025110">
    <property type="entry name" value="AMP-bd_C"/>
</dbReference>
<dbReference type="GO" id="GO:0006631">
    <property type="term" value="P:fatty acid metabolic process"/>
    <property type="evidence" value="ECO:0007669"/>
    <property type="project" value="UniProtKB-KW"/>
</dbReference>
<name>A0A9P6XQ66_9FUNG</name>
<dbReference type="Proteomes" id="UP000740926">
    <property type="component" value="Unassembled WGS sequence"/>
</dbReference>
<protein>
    <recommendedName>
        <fullName evidence="5">AMP-binding enzyme C-terminal domain-containing protein</fullName>
    </recommendedName>
</protein>
<comment type="caution">
    <text evidence="6">The sequence shown here is derived from an EMBL/GenBank/DDBJ whole genome shotgun (WGS) entry which is preliminary data.</text>
</comment>
<dbReference type="GO" id="GO:0016874">
    <property type="term" value="F:ligase activity"/>
    <property type="evidence" value="ECO:0007669"/>
    <property type="project" value="UniProtKB-KW"/>
</dbReference>
<feature type="domain" description="AMP-binding enzyme C-terminal" evidence="5">
    <location>
        <begin position="2"/>
        <end position="56"/>
    </location>
</feature>
<evidence type="ECO:0000256" key="2">
    <source>
        <dbReference type="ARBA" id="ARBA00022598"/>
    </source>
</evidence>
<gene>
    <name evidence="6" type="ORF">G6F50_017485</name>
</gene>
<keyword evidence="4" id="KW-0443">Lipid metabolism</keyword>
<dbReference type="EMBL" id="JAANIU010013017">
    <property type="protein sequence ID" value="KAG1530187.1"/>
    <property type="molecule type" value="Genomic_DNA"/>
</dbReference>
<keyword evidence="7" id="KW-1185">Reference proteome</keyword>
<reference evidence="6 7" key="1">
    <citation type="journal article" date="2020" name="Microb. Genom.">
        <title>Genetic diversity of clinical and environmental Mucorales isolates obtained from an investigation of mucormycosis cases among solid organ transplant recipients.</title>
        <authorList>
            <person name="Nguyen M.H."/>
            <person name="Kaul D."/>
            <person name="Muto C."/>
            <person name="Cheng S.J."/>
            <person name="Richter R.A."/>
            <person name="Bruno V.M."/>
            <person name="Liu G."/>
            <person name="Beyhan S."/>
            <person name="Sundermann A.J."/>
            <person name="Mounaud S."/>
            <person name="Pasculle A.W."/>
            <person name="Nierman W.C."/>
            <person name="Driscoll E."/>
            <person name="Cumbie R."/>
            <person name="Clancy C.J."/>
            <person name="Dupont C.L."/>
        </authorList>
    </citation>
    <scope>NUCLEOTIDE SEQUENCE [LARGE SCALE GENOMIC DNA]</scope>
    <source>
        <strain evidence="6 7">GL24</strain>
    </source>
</reference>